<comment type="caution">
    <text evidence="11">The sequence shown here is derived from an EMBL/GenBank/DDBJ whole genome shotgun (WGS) entry which is preliminary data.</text>
</comment>
<dbReference type="SUPFAM" id="SSF53448">
    <property type="entry name" value="Nucleotide-diphospho-sugar transferases"/>
    <property type="match status" value="2"/>
</dbReference>
<keyword evidence="7" id="KW-1133">Transmembrane helix</keyword>
<proteinExistence type="inferred from homology"/>
<evidence type="ECO:0000256" key="5">
    <source>
        <dbReference type="ARBA" id="ARBA00022692"/>
    </source>
</evidence>
<dbReference type="PANTHER" id="PTHR19297">
    <property type="entry name" value="GLYCOSYLTRANSFERASE 14 FAMILY MEMBER"/>
    <property type="match status" value="1"/>
</dbReference>
<keyword evidence="3" id="KW-0328">Glycosyltransferase</keyword>
<dbReference type="GO" id="GO:0008375">
    <property type="term" value="F:acetylglucosaminyltransferase activity"/>
    <property type="evidence" value="ECO:0007669"/>
    <property type="project" value="TreeGrafter"/>
</dbReference>
<evidence type="ECO:0000256" key="7">
    <source>
        <dbReference type="ARBA" id="ARBA00022989"/>
    </source>
</evidence>
<evidence type="ECO:0000256" key="2">
    <source>
        <dbReference type="ARBA" id="ARBA00004922"/>
    </source>
</evidence>
<protein>
    <submittedName>
        <fullName evidence="11">Uncharacterized protein</fullName>
    </submittedName>
</protein>
<keyword evidence="4" id="KW-0808">Transferase</keyword>
<evidence type="ECO:0000256" key="10">
    <source>
        <dbReference type="ARBA" id="ARBA00038150"/>
    </source>
</evidence>
<evidence type="ECO:0000313" key="12">
    <source>
        <dbReference type="Proteomes" id="UP000663823"/>
    </source>
</evidence>
<sequence>MQQIEQIQVRGVIVTLIRSTNRSIFLTINMIHSIIQFYPTNNGSRYPFIIFHDENFTLVMRQQILLCVLKNDKTINISFELINFQTTVQPSDKSRLEKPIGYRLMCRFWIYDVFYHPAIRRGNYEYLMRMDDDSYFMDTVEKDIFLYMNNRKLDYIYRSSYSEPTTPMQPILRRFLKNTILSRSCIYNNFFVIRLKWYYESKRVKSFVHELIEDDLILREYIGDGCVHSAMLEIDNQVKVEYVTYIPYGHNFHLMPLGQLQWQFHAVNALRDEMNKSCRQLIVLKVQSFVHELIQDDLILREYIDDGCVHSAMFEINNQAKFYPTNNNYLYPLIIFHDENFTISMRRQILSCVLNTKKKIKISFELVKFRTKIKIDPGSRSNKPIAYRLMCRFWTYDVFYHPAIIRGKYDYLIRMDDDSYFMDKFETDIFLYMDNQKLDYIYRSIYYEPYSSMDPILKRFLKRNILQLGCIYNNFFVIRLKWYYESKRVQDFVHELIQDNFMLREYIGDGCIHSAMLEVDNQVRFHFRSLSISTTQLDIFLNSTLCGRLIRYPNIILTENELIQLNEEASSFFSYSNDCKLFQRPIKISSDELTYPLAFTILIHTNLEQFDFLLRTIYRRYNHYCIHVDLKSSLTLYQAIENRINCVSNIYLLEKRINVTWGDFSVLEAEHLCQKELLKKSLIWKYYFNLANTDLPLKTNFELVQILKLYNNQNDITSLLYHSYLRQRKILFNRTLPPTISLPFYKGEFHVLLSRSTVEYIHKNSRVKDLYNFLNGTSVPDEHFYSIINRWKETPGFYPYDHDLSQITFMTRYKIWNDRPEVRLCHGGFVRGICVFNYQDLWHLATSPHFFANKFFLQHDRLTPYCMAQYLDIRTNMIQGKKDFSMIETDFYKQLNNVRFGK</sequence>
<dbReference type="InterPro" id="IPR029044">
    <property type="entry name" value="Nucleotide-diphossugar_trans"/>
</dbReference>
<dbReference type="PANTHER" id="PTHR19297:SF185">
    <property type="entry name" value="BETA-1,3-GALACTOSYL-O-GLYCOSYL-GLYCOPROTEIN BETA-1,6-N-ACETYLGLUCOSAMINYLTRANSFERASE 3"/>
    <property type="match status" value="1"/>
</dbReference>
<keyword evidence="8" id="KW-0472">Membrane</keyword>
<evidence type="ECO:0000313" key="11">
    <source>
        <dbReference type="EMBL" id="CAF3717310.1"/>
    </source>
</evidence>
<dbReference type="GO" id="GO:0016020">
    <property type="term" value="C:membrane"/>
    <property type="evidence" value="ECO:0007669"/>
    <property type="project" value="UniProtKB-SubCell"/>
</dbReference>
<evidence type="ECO:0000256" key="9">
    <source>
        <dbReference type="ARBA" id="ARBA00023180"/>
    </source>
</evidence>
<gene>
    <name evidence="11" type="ORF">OTI717_LOCUS13593</name>
</gene>
<comment type="subcellular location">
    <subcellularLocation>
        <location evidence="1">Membrane</location>
        <topology evidence="1">Single-pass type II membrane protein</topology>
    </subcellularLocation>
</comment>
<dbReference type="Gene3D" id="3.90.550.10">
    <property type="entry name" value="Spore Coat Polysaccharide Biosynthesis Protein SpsA, Chain A"/>
    <property type="match status" value="2"/>
</dbReference>
<keyword evidence="6" id="KW-0735">Signal-anchor</keyword>
<name>A0A818VXD1_9BILA</name>
<evidence type="ECO:0000256" key="4">
    <source>
        <dbReference type="ARBA" id="ARBA00022679"/>
    </source>
</evidence>
<dbReference type="EMBL" id="CAJOAX010001460">
    <property type="protein sequence ID" value="CAF3717310.1"/>
    <property type="molecule type" value="Genomic_DNA"/>
</dbReference>
<comment type="similarity">
    <text evidence="10">Belongs to the glycosyltransferase 14 family.</text>
</comment>
<evidence type="ECO:0000256" key="6">
    <source>
        <dbReference type="ARBA" id="ARBA00022968"/>
    </source>
</evidence>
<evidence type="ECO:0000256" key="1">
    <source>
        <dbReference type="ARBA" id="ARBA00004606"/>
    </source>
</evidence>
<dbReference type="Pfam" id="PF02485">
    <property type="entry name" value="Branch"/>
    <property type="match status" value="1"/>
</dbReference>
<organism evidence="11 12">
    <name type="scientific">Rotaria sordida</name>
    <dbReference type="NCBI Taxonomy" id="392033"/>
    <lineage>
        <taxon>Eukaryota</taxon>
        <taxon>Metazoa</taxon>
        <taxon>Spiralia</taxon>
        <taxon>Gnathifera</taxon>
        <taxon>Rotifera</taxon>
        <taxon>Eurotatoria</taxon>
        <taxon>Bdelloidea</taxon>
        <taxon>Philodinida</taxon>
        <taxon>Philodinidae</taxon>
        <taxon>Rotaria</taxon>
    </lineage>
</organism>
<evidence type="ECO:0000256" key="3">
    <source>
        <dbReference type="ARBA" id="ARBA00022676"/>
    </source>
</evidence>
<dbReference type="InterPro" id="IPR003406">
    <property type="entry name" value="Glyco_trans_14"/>
</dbReference>
<keyword evidence="5" id="KW-0812">Transmembrane</keyword>
<evidence type="ECO:0000256" key="8">
    <source>
        <dbReference type="ARBA" id="ARBA00023136"/>
    </source>
</evidence>
<keyword evidence="9" id="KW-0325">Glycoprotein</keyword>
<reference evidence="11" key="1">
    <citation type="submission" date="2021-02" db="EMBL/GenBank/DDBJ databases">
        <authorList>
            <person name="Nowell W R."/>
        </authorList>
    </citation>
    <scope>NUCLEOTIDE SEQUENCE</scope>
</reference>
<dbReference type="Proteomes" id="UP000663823">
    <property type="component" value="Unassembled WGS sequence"/>
</dbReference>
<dbReference type="AlphaFoldDB" id="A0A818VXD1"/>
<comment type="pathway">
    <text evidence="2">Protein modification; protein glycosylation.</text>
</comment>
<accession>A0A818VXD1</accession>